<dbReference type="PRINTS" id="PR00412">
    <property type="entry name" value="EPOXHYDRLASE"/>
</dbReference>
<dbReference type="PANTHER" id="PTHR21661:SF35">
    <property type="entry name" value="EPOXIDE HYDROLASE"/>
    <property type="match status" value="1"/>
</dbReference>
<dbReference type="Gene3D" id="3.40.50.1820">
    <property type="entry name" value="alpha/beta hydrolase"/>
    <property type="match status" value="1"/>
</dbReference>
<keyword evidence="9" id="KW-1133">Transmembrane helix</keyword>
<keyword evidence="12" id="KW-1185">Reference proteome</keyword>
<evidence type="ECO:0000313" key="12">
    <source>
        <dbReference type="Proteomes" id="UP001487740"/>
    </source>
</evidence>
<comment type="catalytic activity">
    <reaction evidence="1 6">
        <text>1-(4-methoxyphenyl)-N-methyl-N-[(3-methyloxetan-3-yl)methyl]methanamine + H2O = 2-{[(4-methoxybenzyl)(methyl)amino]methyl}-2-methylpropane-1,3-diol</text>
        <dbReference type="Rhea" id="RHEA:55764"/>
        <dbReference type="ChEBI" id="CHEBI:15377"/>
        <dbReference type="ChEBI" id="CHEBI:139161"/>
        <dbReference type="ChEBI" id="CHEBI:139164"/>
        <dbReference type="EC" id="3.3.2.9"/>
    </reaction>
</comment>
<keyword evidence="4 6" id="KW-0058">Aromatic hydrocarbons catabolism</keyword>
<dbReference type="GO" id="GO:0005789">
    <property type="term" value="C:endoplasmic reticulum membrane"/>
    <property type="evidence" value="ECO:0007669"/>
    <property type="project" value="UniProtKB-SubCell"/>
</dbReference>
<proteinExistence type="inferred from homology"/>
<organism evidence="11 12">
    <name type="scientific">Scylla paramamosain</name>
    <name type="common">Mud crab</name>
    <dbReference type="NCBI Taxonomy" id="85552"/>
    <lineage>
        <taxon>Eukaryota</taxon>
        <taxon>Metazoa</taxon>
        <taxon>Ecdysozoa</taxon>
        <taxon>Arthropoda</taxon>
        <taxon>Crustacea</taxon>
        <taxon>Multicrustacea</taxon>
        <taxon>Malacostraca</taxon>
        <taxon>Eumalacostraca</taxon>
        <taxon>Eucarida</taxon>
        <taxon>Decapoda</taxon>
        <taxon>Pleocyemata</taxon>
        <taxon>Brachyura</taxon>
        <taxon>Eubrachyura</taxon>
        <taxon>Portunoidea</taxon>
        <taxon>Portunidae</taxon>
        <taxon>Portuninae</taxon>
        <taxon>Scylla</taxon>
    </lineage>
</organism>
<comment type="subcellular location">
    <subcellularLocation>
        <location evidence="6">Endoplasmic reticulum membrane</location>
    </subcellularLocation>
    <subcellularLocation>
        <location evidence="2">Microsome membrane</location>
        <topology evidence="2">Single-pass membrane protein</topology>
    </subcellularLocation>
</comment>
<dbReference type="GO" id="GO:0033961">
    <property type="term" value="F:cis-stilbene-oxide hydrolase activity"/>
    <property type="evidence" value="ECO:0007669"/>
    <property type="project" value="UniProtKB-UniRule"/>
</dbReference>
<keyword evidence="9" id="KW-0812">Transmembrane</keyword>
<feature type="domain" description="Epoxide hydrolase N-terminal" evidence="10">
    <location>
        <begin position="74"/>
        <end position="183"/>
    </location>
</feature>
<evidence type="ECO:0000256" key="1">
    <source>
        <dbReference type="ARBA" id="ARBA00000221"/>
    </source>
</evidence>
<comment type="caution">
    <text evidence="11">The sequence shown here is derived from an EMBL/GenBank/DDBJ whole genome shotgun (WGS) entry which is preliminary data.</text>
</comment>
<feature type="active site" description="Proton donor" evidence="7">
    <location>
        <position position="375"/>
    </location>
</feature>
<dbReference type="InterPro" id="IPR010497">
    <property type="entry name" value="Epoxide_hydro_N"/>
</dbReference>
<keyword evidence="6 9" id="KW-0472">Membrane</keyword>
<name>A0AAW0TB23_SCYPA</name>
<evidence type="ECO:0000256" key="7">
    <source>
        <dbReference type="PIRSR" id="PIRSR001112-1"/>
    </source>
</evidence>
<evidence type="ECO:0000259" key="10">
    <source>
        <dbReference type="Pfam" id="PF06441"/>
    </source>
</evidence>
<keyword evidence="6" id="KW-0256">Endoplasmic reticulum</keyword>
<dbReference type="SUPFAM" id="SSF53474">
    <property type="entry name" value="alpha/beta-Hydrolases"/>
    <property type="match status" value="1"/>
</dbReference>
<dbReference type="InterPro" id="IPR016292">
    <property type="entry name" value="Epoxide_hydrolase"/>
</dbReference>
<gene>
    <name evidence="11" type="ORF">O3P69_016115</name>
</gene>
<dbReference type="EC" id="3.3.2.9" evidence="6"/>
<dbReference type="PANTHER" id="PTHR21661">
    <property type="entry name" value="EPOXIDE HYDROLASE 1-RELATED"/>
    <property type="match status" value="1"/>
</dbReference>
<feature type="region of interest" description="Disordered" evidence="8">
    <location>
        <begin position="456"/>
        <end position="478"/>
    </location>
</feature>
<comment type="similarity">
    <text evidence="3 6">Belongs to the peptidase S33 family.</text>
</comment>
<dbReference type="AlphaFoldDB" id="A0AAW0TB23"/>
<evidence type="ECO:0000256" key="3">
    <source>
        <dbReference type="ARBA" id="ARBA00010088"/>
    </source>
</evidence>
<evidence type="ECO:0000256" key="9">
    <source>
        <dbReference type="SAM" id="Phobius"/>
    </source>
</evidence>
<evidence type="ECO:0000313" key="11">
    <source>
        <dbReference type="EMBL" id="KAK8384165.1"/>
    </source>
</evidence>
<keyword evidence="5 6" id="KW-0378">Hydrolase</keyword>
<evidence type="ECO:0000256" key="4">
    <source>
        <dbReference type="ARBA" id="ARBA00022797"/>
    </source>
</evidence>
<comment type="catalytic activity">
    <reaction evidence="6">
        <text>cis-stilbene oxide + H2O = (1R,2R)-hydrobenzoin</text>
        <dbReference type="Rhea" id="RHEA:23900"/>
        <dbReference type="ChEBI" id="CHEBI:15377"/>
        <dbReference type="ChEBI" id="CHEBI:50004"/>
        <dbReference type="ChEBI" id="CHEBI:50014"/>
        <dbReference type="EC" id="3.3.2.9"/>
    </reaction>
</comment>
<dbReference type="Proteomes" id="UP001487740">
    <property type="component" value="Unassembled WGS sequence"/>
</dbReference>
<protein>
    <recommendedName>
        <fullName evidence="6">Epoxide hydrolase</fullName>
        <ecNumber evidence="6">3.3.2.9</ecNumber>
    </recommendedName>
</protein>
<accession>A0AAW0TB23</accession>
<feature type="active site" description="Proton acceptor" evidence="7">
    <location>
        <position position="431"/>
    </location>
</feature>
<evidence type="ECO:0000256" key="6">
    <source>
        <dbReference type="PIRNR" id="PIRNR001112"/>
    </source>
</evidence>
<dbReference type="InterPro" id="IPR000639">
    <property type="entry name" value="Epox_hydrolase-like"/>
</dbReference>
<evidence type="ECO:0000256" key="8">
    <source>
        <dbReference type="SAM" id="MobiDB-lite"/>
    </source>
</evidence>
<dbReference type="GO" id="GO:0097176">
    <property type="term" value="P:epoxide metabolic process"/>
    <property type="evidence" value="ECO:0007669"/>
    <property type="project" value="TreeGrafter"/>
</dbReference>
<dbReference type="EMBL" id="JARAKH010000036">
    <property type="protein sequence ID" value="KAK8384165.1"/>
    <property type="molecule type" value="Genomic_DNA"/>
</dbReference>
<dbReference type="Pfam" id="PF06441">
    <property type="entry name" value="EHN"/>
    <property type="match status" value="1"/>
</dbReference>
<dbReference type="PIRSF" id="PIRSF001112">
    <property type="entry name" value="Epoxide_hydrolase"/>
    <property type="match status" value="1"/>
</dbReference>
<evidence type="ECO:0000256" key="2">
    <source>
        <dbReference type="ARBA" id="ARBA00004111"/>
    </source>
</evidence>
<feature type="active site" description="Nucleophile" evidence="7">
    <location>
        <position position="249"/>
    </location>
</feature>
<reference evidence="11 12" key="1">
    <citation type="submission" date="2023-03" db="EMBL/GenBank/DDBJ databases">
        <title>High-quality genome of Scylla paramamosain provides insights in environmental adaptation.</title>
        <authorList>
            <person name="Zhang L."/>
        </authorList>
    </citation>
    <scope>NUCLEOTIDE SEQUENCE [LARGE SCALE GENOMIC DNA]</scope>
    <source>
        <strain evidence="11">LZ_2023a</strain>
        <tissue evidence="11">Muscle</tissue>
    </source>
</reference>
<evidence type="ECO:0000256" key="5">
    <source>
        <dbReference type="ARBA" id="ARBA00022801"/>
    </source>
</evidence>
<feature type="transmembrane region" description="Helical" evidence="9">
    <location>
        <begin position="12"/>
        <end position="45"/>
    </location>
</feature>
<dbReference type="InterPro" id="IPR029058">
    <property type="entry name" value="AB_hydrolase_fold"/>
</dbReference>
<sequence length="478" mass="53111">MCKIVHRGLKYVFLFYFLLVLLFKMGILHILVAGLLVAGAGHIVWRTMQEPPPPFIDPNPWWGPGERQKEDTTVRPFKIDVSKADLDDLKARLALPLRLTPALKDANFTYGFTDTTLDAVVKYWRTKYDWKKREERLNSYPHFKTQIEGLDIHFLRAAAKAGPGVTVVPLLMVHGWPGSVVEFYNILPLLTTPQEGSGVAFEVICPSIPGYAFSQASAKQGLGDLQTAQIFLKLMKRLGYEKFFVQGGDWGSLIVTDMATLYPENVLGIHINMALISTTGRMLKAILGSVLPAGLVVDAKDQHKVYPMWEKTSMFLRETGYLHIQSTKPDTIGAAVNQLPVSLAVLTFPIPLDQILDNICVYWFTGSITSSMRFYAEYFGKVLTRTIDNIPVRVPTGIGAFPQELGVDPKNFLAHKFYDIVTYRDHPAGGHFAAMERPHLLASDIHTFVKGGAATADPLTQRSPRGLPSLSLGAKLNA</sequence>